<reference evidence="1 2" key="2">
    <citation type="journal article" date="2010" name="Stand. Genomic Sci.">
        <title>Complete genome sequence of Chitinophaga pinensis type strain (UQM 2034).</title>
        <authorList>
            <person name="Glavina Del Rio T."/>
            <person name="Abt B."/>
            <person name="Spring S."/>
            <person name="Lapidus A."/>
            <person name="Nolan M."/>
            <person name="Tice H."/>
            <person name="Copeland A."/>
            <person name="Cheng J.F."/>
            <person name="Chen F."/>
            <person name="Bruce D."/>
            <person name="Goodwin L."/>
            <person name="Pitluck S."/>
            <person name="Ivanova N."/>
            <person name="Mavromatis K."/>
            <person name="Mikhailova N."/>
            <person name="Pati A."/>
            <person name="Chen A."/>
            <person name="Palaniappan K."/>
            <person name="Land M."/>
            <person name="Hauser L."/>
            <person name="Chang Y.J."/>
            <person name="Jeffries C.D."/>
            <person name="Chain P."/>
            <person name="Saunders E."/>
            <person name="Detter J.C."/>
            <person name="Brettin T."/>
            <person name="Rohde M."/>
            <person name="Goker M."/>
            <person name="Bristow J."/>
            <person name="Eisen J.A."/>
            <person name="Markowitz V."/>
            <person name="Hugenholtz P."/>
            <person name="Kyrpides N.C."/>
            <person name="Klenk H.P."/>
            <person name="Lucas S."/>
        </authorList>
    </citation>
    <scope>NUCLEOTIDE SEQUENCE [LARGE SCALE GENOMIC DNA]</scope>
    <source>
        <strain evidence="2">ATCC 43595 / DSM 2588 / LMG 13176 / NBRC 15968 / NCIMB 11800 / UQM 2034</strain>
    </source>
</reference>
<protein>
    <submittedName>
        <fullName evidence="1">Uncharacterized protein</fullName>
    </submittedName>
</protein>
<evidence type="ECO:0000313" key="2">
    <source>
        <dbReference type="Proteomes" id="UP000002215"/>
    </source>
</evidence>
<accession>A0A979G8A0</accession>
<dbReference type="Proteomes" id="UP000002215">
    <property type="component" value="Chromosome"/>
</dbReference>
<gene>
    <name evidence="1" type="ordered locus">Cpin_5134</name>
</gene>
<name>A0A979G8A0_CHIPD</name>
<proteinExistence type="predicted"/>
<dbReference type="AlphaFoldDB" id="A0A979G8A0"/>
<sequence>MISVCHKSSKFGTNACFYFALLRIYIAKTGFRDHLHRRKEQGAAHGKMSSPLLFNSYAVMTLYKFMV</sequence>
<organism evidence="1 2">
    <name type="scientific">Chitinophaga pinensis (strain ATCC 43595 / DSM 2588 / LMG 13176 / NBRC 15968 / NCIMB 11800 / UQM 2034)</name>
    <dbReference type="NCBI Taxonomy" id="485918"/>
    <lineage>
        <taxon>Bacteria</taxon>
        <taxon>Pseudomonadati</taxon>
        <taxon>Bacteroidota</taxon>
        <taxon>Chitinophagia</taxon>
        <taxon>Chitinophagales</taxon>
        <taxon>Chitinophagaceae</taxon>
        <taxon>Chitinophaga</taxon>
    </lineage>
</organism>
<dbReference type="EMBL" id="CP001699">
    <property type="protein sequence ID" value="ACU62566.1"/>
    <property type="molecule type" value="Genomic_DNA"/>
</dbReference>
<evidence type="ECO:0000313" key="1">
    <source>
        <dbReference type="EMBL" id="ACU62566.1"/>
    </source>
</evidence>
<reference evidence="2" key="1">
    <citation type="submission" date="2009-08" db="EMBL/GenBank/DDBJ databases">
        <title>The complete genome of Chitinophaga pinensis DSM 2588.</title>
        <authorList>
            <consortium name="US DOE Joint Genome Institute (JGI-PGF)"/>
            <person name="Lucas S."/>
            <person name="Copeland A."/>
            <person name="Lapidus A."/>
            <person name="Glavina del Rio T."/>
            <person name="Dalin E."/>
            <person name="Tice H."/>
            <person name="Bruce D."/>
            <person name="Goodwin L."/>
            <person name="Pitluck S."/>
            <person name="Kyrpides N."/>
            <person name="Mavromatis K."/>
            <person name="Ivanova N."/>
            <person name="Mikhailova N."/>
            <person name="Sims D."/>
            <person name="Meinche L."/>
            <person name="Brettin T."/>
            <person name="Detter J.C."/>
            <person name="Han C."/>
            <person name="Larimer F."/>
            <person name="Land M."/>
            <person name="Hauser L."/>
            <person name="Markowitz V."/>
            <person name="Cheng J.-F."/>
            <person name="Hugenholtz P."/>
            <person name="Woyke T."/>
            <person name="Wu D."/>
            <person name="Spring S."/>
            <person name="Klenk H.-P."/>
            <person name="Eisen J.A."/>
        </authorList>
    </citation>
    <scope>NUCLEOTIDE SEQUENCE [LARGE SCALE GENOMIC DNA]</scope>
    <source>
        <strain evidence="2">ATCC 43595 / DSM 2588 / LMG 13176 / NBRC 15968 / NCIMB 11800 / UQM 2034</strain>
    </source>
</reference>
<dbReference type="KEGG" id="cpi:Cpin_5134"/>